<accession>A0ABS2N2M2</accession>
<sequence length="36" mass="4188">MKKVLLFFLTLFIIAGCSSEKEKVIDKLKPETFLEK</sequence>
<proteinExistence type="predicted"/>
<dbReference type="EMBL" id="JAFBDR010000016">
    <property type="protein sequence ID" value="MBM7572366.1"/>
    <property type="molecule type" value="Genomic_DNA"/>
</dbReference>
<reference evidence="1 2" key="1">
    <citation type="submission" date="2021-01" db="EMBL/GenBank/DDBJ databases">
        <title>Genomic Encyclopedia of Type Strains, Phase IV (KMG-IV): sequencing the most valuable type-strain genomes for metagenomic binning, comparative biology and taxonomic classification.</title>
        <authorList>
            <person name="Goeker M."/>
        </authorList>
    </citation>
    <scope>NUCLEOTIDE SEQUENCE [LARGE SCALE GENOMIC DNA]</scope>
    <source>
        <strain evidence="1 2">DSM 23711</strain>
    </source>
</reference>
<dbReference type="PROSITE" id="PS51257">
    <property type="entry name" value="PROKAR_LIPOPROTEIN"/>
    <property type="match status" value="1"/>
</dbReference>
<evidence type="ECO:0000313" key="2">
    <source>
        <dbReference type="Proteomes" id="UP001296943"/>
    </source>
</evidence>
<gene>
    <name evidence="1" type="ORF">JOC48_002869</name>
</gene>
<protein>
    <submittedName>
        <fullName evidence="1">Uncharacterized protein YcfL</fullName>
    </submittedName>
</protein>
<organism evidence="1 2">
    <name type="scientific">Aquibacillus albus</name>
    <dbReference type="NCBI Taxonomy" id="1168171"/>
    <lineage>
        <taxon>Bacteria</taxon>
        <taxon>Bacillati</taxon>
        <taxon>Bacillota</taxon>
        <taxon>Bacilli</taxon>
        <taxon>Bacillales</taxon>
        <taxon>Bacillaceae</taxon>
        <taxon>Aquibacillus</taxon>
    </lineage>
</organism>
<keyword evidence="2" id="KW-1185">Reference proteome</keyword>
<name>A0ABS2N2M2_9BACI</name>
<evidence type="ECO:0000313" key="1">
    <source>
        <dbReference type="EMBL" id="MBM7572366.1"/>
    </source>
</evidence>
<dbReference type="RefSeq" id="WP_239584379.1">
    <property type="nucleotide sequence ID" value="NZ_JAFBDR010000016.1"/>
</dbReference>
<dbReference type="Proteomes" id="UP001296943">
    <property type="component" value="Unassembled WGS sequence"/>
</dbReference>
<comment type="caution">
    <text evidence="1">The sequence shown here is derived from an EMBL/GenBank/DDBJ whole genome shotgun (WGS) entry which is preliminary data.</text>
</comment>